<dbReference type="InterPro" id="IPR035940">
    <property type="entry name" value="CAP_sf"/>
</dbReference>
<dbReference type="RefSeq" id="WP_068989470.1">
    <property type="nucleotide sequence ID" value="NZ_BMJN01000002.1"/>
</dbReference>
<protein>
    <recommendedName>
        <fullName evidence="4">G5 domain-containing protein</fullName>
    </recommendedName>
</protein>
<keyword evidence="6" id="KW-1185">Reference proteome</keyword>
<dbReference type="EMBL" id="BMJN01000002">
    <property type="protein sequence ID" value="GGE24181.1"/>
    <property type="molecule type" value="Genomic_DNA"/>
</dbReference>
<name>A0A917ECK6_9STRE</name>
<keyword evidence="1" id="KW-0732">Signal</keyword>
<feature type="domain" description="G5" evidence="4">
    <location>
        <begin position="1137"/>
        <end position="1217"/>
    </location>
</feature>
<organism evidence="5 6">
    <name type="scientific">Streptococcus himalayensis</name>
    <dbReference type="NCBI Taxonomy" id="1888195"/>
    <lineage>
        <taxon>Bacteria</taxon>
        <taxon>Bacillati</taxon>
        <taxon>Bacillota</taxon>
        <taxon>Bacilli</taxon>
        <taxon>Lactobacillales</taxon>
        <taxon>Streptococcaceae</taxon>
        <taxon>Streptococcus</taxon>
    </lineage>
</organism>
<dbReference type="InterPro" id="IPR005877">
    <property type="entry name" value="YSIRK_signal_dom"/>
</dbReference>
<feature type="compositionally biased region" description="Polar residues" evidence="2">
    <location>
        <begin position="224"/>
        <end position="233"/>
    </location>
</feature>
<dbReference type="Pfam" id="PF07501">
    <property type="entry name" value="G5"/>
    <property type="match status" value="5"/>
</dbReference>
<keyword evidence="3" id="KW-0472">Membrane</keyword>
<evidence type="ECO:0000256" key="2">
    <source>
        <dbReference type="SAM" id="MobiDB-lite"/>
    </source>
</evidence>
<dbReference type="NCBIfam" id="TIGR01168">
    <property type="entry name" value="YSIRK_signal"/>
    <property type="match status" value="1"/>
</dbReference>
<dbReference type="InterPro" id="IPR011098">
    <property type="entry name" value="G5_dom"/>
</dbReference>
<dbReference type="SMART" id="SM01208">
    <property type="entry name" value="G5"/>
    <property type="match status" value="7"/>
</dbReference>
<dbReference type="PROSITE" id="PS51109">
    <property type="entry name" value="G5"/>
    <property type="match status" value="6"/>
</dbReference>
<feature type="domain" description="G5" evidence="4">
    <location>
        <begin position="972"/>
        <end position="1057"/>
    </location>
</feature>
<proteinExistence type="predicted"/>
<feature type="transmembrane region" description="Helical" evidence="3">
    <location>
        <begin position="139"/>
        <end position="157"/>
    </location>
</feature>
<feature type="domain" description="G5" evidence="4">
    <location>
        <begin position="1214"/>
        <end position="1304"/>
    </location>
</feature>
<dbReference type="Gene3D" id="3.40.33.10">
    <property type="entry name" value="CAP"/>
    <property type="match status" value="1"/>
</dbReference>
<evidence type="ECO:0000313" key="5">
    <source>
        <dbReference type="EMBL" id="GGE24181.1"/>
    </source>
</evidence>
<feature type="transmembrane region" description="Helical" evidence="3">
    <location>
        <begin position="112"/>
        <end position="132"/>
    </location>
</feature>
<sequence length="1565" mass="175879">MKKRKSFEWKQLMKFSIRKLAIGTVSLAVGSTLVGLTGPVETVSADQLGEVSQGQEFSVQYQYVSEDELTDAEKALIVRDLPRNVTNEDQSYYLVYRPVQTSGVLPKTSSEMSLALTGAAGVSLLVIGISLVKKGASKKTIITSMVVLSSLGASYALPSVSAVESHRLASYNQSFTLSKGSELPAGAEIPNFVYVGYIANAPAKKATYEAPAKVVQPDKANVVPMTSDTSNPSKEMPTEKPTGTQTLPDKVQNLGSTDDKVLPEPVIGEPHASSIQSFVDNSVKEEREHLISIPHPSKNIENPNLKKGETRVVQAGKDGQKRAVYEVTLLDGQEIAHRLIREEVIEEPVEAIVEYGTYEEPVVTTEVVSETTPIRHNTVIRVSEEVGPGDEKVLSEGRDGKVTSSISLTTTNGVVTNVSEEEPVEETPAEDRVVLVNKAAIQPTTGTPEELPQEEDRPVIASDIQVGSDTEIRENPDLDKGTHRVIQQGSGKTTIRHDRPTDEIIADELTKTIIEVGTKDVEIVRERTVDEYNHTIEAYARNIKYGEDDYVSPIADNFPTSTGDLDDYLYDALDNPEMQNSDNSVKIVEHPTMVYPETPVRDSDGEFYVLPKIEGPLLNHFDDSYIATAFPTGITIGKNGIHDKVYKVVSGNGNTERTLIDETETEKVENIYEEWPDGKPKGVDRLKINSEDDRLSGFTLDKRFDTGTTRDVDNKAAFMAKLRDNALAASVSLSELPQLGRRERYGKLYLESRRYKSVEYIEDPDLDIGEEVIEDGTHEDFRIWVRRYFATGLTEKDKEYAANILRSAYQDSADVVVNAAKEVFGENNYSTSYHNIAENFVDEIFNENVKSRTLHVGIIIPKDTLVTENPNGEENKIRVIDKNNLTSQELQMIKELFERRISSKLPSIRSIEINSDWSVSSDIFFRVFPEGMFANVDPDNPIYEYEWRANRPLLYTTGEFPDSRPIRVRRGTRPLPTTKIIEDKKVLAFDTKEIDDPYLPVGETRVVILGKNGSETTYYRADFREGVEVEGSRKPIEGSSPLVVAPITQVVAVGRYVAPEYRDERRLVKELDYKVVEKKSDQILLGQRQVLEKGQKGKVEELWAVPYRNGAKIHDQKDHEQFKEQITTSAQDEVVLVGTLEIKQVEEKEVLKFTTETRENPNLSEGQSKEIQAGKDGEKITVYRVHTAEGRVLEKEKVNSYVKTPVQHRILEIGTRRVVRENVHKKDLAFETITRENASLPKGQTRVIQEGKNGYKYVVNEKVYIKGQLQGSGKELTATQEEIPRGEKLMLAPVSRIVEVGTAEPKRTSTGKEWYEKTWRNSYAKELPATFEEILALPAEKRFELAGNSDIKLYNTAIWKTTPERKETINPPYDGQLLDYLLSQLDQAKISQIIIDKTNEERKKRGLRLMTDNVDLIKPADARATELKTAGGIRFKVKENYLAHTRPDGRKWHEGIITDPKYRGHMGENLAAFAPQSPYQYVSEEYIANKLFDQWKHSKGHWDNMMDKNNVSMHISISMTPFNIGPGENQVVLDSDGIHYKWLGAERREIPNLIGVMVIDKRGDN</sequence>
<feature type="domain" description="G5" evidence="4">
    <location>
        <begin position="360"/>
        <end position="440"/>
    </location>
</feature>
<evidence type="ECO:0000256" key="1">
    <source>
        <dbReference type="ARBA" id="ARBA00022729"/>
    </source>
</evidence>
<dbReference type="Gene3D" id="2.20.230.10">
    <property type="entry name" value="Resuscitation-promoting factor rpfb"/>
    <property type="match status" value="6"/>
</dbReference>
<accession>A0A917ECK6</accession>
<dbReference type="Proteomes" id="UP000660801">
    <property type="component" value="Unassembled WGS sequence"/>
</dbReference>
<feature type="region of interest" description="Disordered" evidence="2">
    <location>
        <begin position="222"/>
        <end position="250"/>
    </location>
</feature>
<dbReference type="Pfam" id="PF04650">
    <property type="entry name" value="YSIRK_signal"/>
    <property type="match status" value="1"/>
</dbReference>
<feature type="domain" description="G5" evidence="4">
    <location>
        <begin position="279"/>
        <end position="359"/>
    </location>
</feature>
<reference evidence="5" key="1">
    <citation type="journal article" date="2014" name="Int. J. Syst. Evol. Microbiol.">
        <title>Complete genome sequence of Corynebacterium casei LMG S-19264T (=DSM 44701T), isolated from a smear-ripened cheese.</title>
        <authorList>
            <consortium name="US DOE Joint Genome Institute (JGI-PGF)"/>
            <person name="Walter F."/>
            <person name="Albersmeier A."/>
            <person name="Kalinowski J."/>
            <person name="Ruckert C."/>
        </authorList>
    </citation>
    <scope>NUCLEOTIDE SEQUENCE</scope>
    <source>
        <strain evidence="5">CGMCC 1.15533</strain>
    </source>
</reference>
<keyword evidence="3" id="KW-0812">Transmembrane</keyword>
<evidence type="ECO:0000259" key="4">
    <source>
        <dbReference type="PROSITE" id="PS51109"/>
    </source>
</evidence>
<dbReference type="CDD" id="cd05379">
    <property type="entry name" value="CAP_bacterial"/>
    <property type="match status" value="1"/>
</dbReference>
<keyword evidence="3" id="KW-1133">Transmembrane helix</keyword>
<gene>
    <name evidence="5" type="ORF">GCM10011510_01590</name>
</gene>
<evidence type="ECO:0000313" key="6">
    <source>
        <dbReference type="Proteomes" id="UP000660801"/>
    </source>
</evidence>
<comment type="caution">
    <text evidence="5">The sequence shown here is derived from an EMBL/GenBank/DDBJ whole genome shotgun (WGS) entry which is preliminary data.</text>
</comment>
<evidence type="ECO:0000256" key="3">
    <source>
        <dbReference type="SAM" id="Phobius"/>
    </source>
</evidence>
<dbReference type="OrthoDB" id="1098018at2"/>
<feature type="domain" description="G5" evidence="4">
    <location>
        <begin position="1057"/>
        <end position="1141"/>
    </location>
</feature>
<dbReference type="SUPFAM" id="SSF55797">
    <property type="entry name" value="PR-1-like"/>
    <property type="match status" value="1"/>
</dbReference>
<reference evidence="5" key="2">
    <citation type="submission" date="2020-09" db="EMBL/GenBank/DDBJ databases">
        <authorList>
            <person name="Sun Q."/>
            <person name="Zhou Y."/>
        </authorList>
    </citation>
    <scope>NUCLEOTIDE SEQUENCE</scope>
    <source>
        <strain evidence="5">CGMCC 1.15533</strain>
    </source>
</reference>